<dbReference type="PANTHER" id="PTHR43132:SF6">
    <property type="entry name" value="HTH-TYPE TRANSCRIPTIONAL REPRESSOR CZRA"/>
    <property type="match status" value="1"/>
</dbReference>
<evidence type="ECO:0000256" key="3">
    <source>
        <dbReference type="ARBA" id="ARBA00023163"/>
    </source>
</evidence>
<evidence type="ECO:0000313" key="5">
    <source>
        <dbReference type="EMBL" id="ACQ51582.1"/>
    </source>
</evidence>
<dbReference type="PRINTS" id="PR00778">
    <property type="entry name" value="HTHARSR"/>
</dbReference>
<dbReference type="EMBL" id="CP001083">
    <property type="protein sequence ID" value="ACQ51582.1"/>
    <property type="molecule type" value="Genomic_DNA"/>
</dbReference>
<dbReference type="RefSeq" id="WP_003362181.1">
    <property type="nucleotide sequence ID" value="NC_012658.1"/>
</dbReference>
<accession>A0A3F3A6K5</accession>
<keyword evidence="3" id="KW-0804">Transcription</keyword>
<dbReference type="InterPro" id="IPR036390">
    <property type="entry name" value="WH_DNA-bd_sf"/>
</dbReference>
<feature type="domain" description="HTH arsR-type" evidence="4">
    <location>
        <begin position="11"/>
        <end position="106"/>
    </location>
</feature>
<evidence type="ECO:0000256" key="2">
    <source>
        <dbReference type="ARBA" id="ARBA00023125"/>
    </source>
</evidence>
<evidence type="ECO:0000313" key="6">
    <source>
        <dbReference type="Proteomes" id="UP000002333"/>
    </source>
</evidence>
<protein>
    <submittedName>
        <fullName evidence="5">Transcriptional regulator, ArsR family</fullName>
    </submittedName>
</protein>
<evidence type="ECO:0000259" key="4">
    <source>
        <dbReference type="PROSITE" id="PS50987"/>
    </source>
</evidence>
<dbReference type="InterPro" id="IPR051011">
    <property type="entry name" value="Metal_resp_trans_reg"/>
</dbReference>
<dbReference type="Proteomes" id="UP000002333">
    <property type="component" value="Chromosome"/>
</dbReference>
<dbReference type="Gene3D" id="1.10.10.10">
    <property type="entry name" value="Winged helix-like DNA-binding domain superfamily/Winged helix DNA-binding domain"/>
    <property type="match status" value="1"/>
</dbReference>
<name>A0A3F3A6K5_CLOB6</name>
<dbReference type="CDD" id="cd00090">
    <property type="entry name" value="HTH_ARSR"/>
    <property type="match status" value="1"/>
</dbReference>
<dbReference type="PANTHER" id="PTHR43132">
    <property type="entry name" value="ARSENICAL RESISTANCE OPERON REPRESSOR ARSR-RELATED"/>
    <property type="match status" value="1"/>
</dbReference>
<evidence type="ECO:0000256" key="1">
    <source>
        <dbReference type="ARBA" id="ARBA00023015"/>
    </source>
</evidence>
<dbReference type="Pfam" id="PF01022">
    <property type="entry name" value="HTH_5"/>
    <property type="match status" value="1"/>
</dbReference>
<dbReference type="InterPro" id="IPR001845">
    <property type="entry name" value="HTH_ArsR_DNA-bd_dom"/>
</dbReference>
<dbReference type="GO" id="GO:0003700">
    <property type="term" value="F:DNA-binding transcription factor activity"/>
    <property type="evidence" value="ECO:0007669"/>
    <property type="project" value="InterPro"/>
</dbReference>
<gene>
    <name evidence="5" type="ordered locus">CLJ_B0891</name>
</gene>
<dbReference type="PROSITE" id="PS50987">
    <property type="entry name" value="HTH_ARSR_2"/>
    <property type="match status" value="1"/>
</dbReference>
<keyword evidence="2" id="KW-0238">DNA-binding</keyword>
<dbReference type="KEGG" id="cbi:CLJ_B0891"/>
<proteinExistence type="predicted"/>
<dbReference type="InterPro" id="IPR036388">
    <property type="entry name" value="WH-like_DNA-bd_sf"/>
</dbReference>
<reference evidence="5 6" key="1">
    <citation type="journal article" date="2007" name="PLoS ONE">
        <title>Analysis of the neurotoxin complex genes in Clostridium botulinum A1-A4 and B1 strains: BoNT/A3, /Ba4 and /B1 clusters are located within plasmids.</title>
        <authorList>
            <person name="Smith T.J."/>
            <person name="Hill K.K."/>
            <person name="Foley B.T."/>
            <person name="Detter J.C."/>
            <person name="Munk A.C."/>
            <person name="Bruce D.C."/>
            <person name="Doggett N.A."/>
            <person name="Smith L.A."/>
            <person name="Marks J.D."/>
            <person name="Xie G."/>
            <person name="Brettin T.S."/>
        </authorList>
    </citation>
    <scope>NUCLEOTIDE SEQUENCE [LARGE SCALE GENOMIC DNA]</scope>
    <source>
        <strain evidence="6">657 / Type Ba4</strain>
    </source>
</reference>
<dbReference type="SUPFAM" id="SSF46785">
    <property type="entry name" value="Winged helix' DNA-binding domain"/>
    <property type="match status" value="1"/>
</dbReference>
<keyword evidence="1" id="KW-0805">Transcription regulation</keyword>
<dbReference type="AlphaFoldDB" id="A0A3F3A6K5"/>
<dbReference type="GO" id="GO:0003677">
    <property type="term" value="F:DNA binding"/>
    <property type="evidence" value="ECO:0007669"/>
    <property type="project" value="UniProtKB-KW"/>
</dbReference>
<organism evidence="5 6">
    <name type="scientific">Clostridium botulinum (strain 657 / Type Ba4)</name>
    <dbReference type="NCBI Taxonomy" id="515621"/>
    <lineage>
        <taxon>Bacteria</taxon>
        <taxon>Bacillati</taxon>
        <taxon>Bacillota</taxon>
        <taxon>Clostridia</taxon>
        <taxon>Eubacteriales</taxon>
        <taxon>Clostridiaceae</taxon>
        <taxon>Clostridium</taxon>
    </lineage>
</organism>
<dbReference type="SMART" id="SM00418">
    <property type="entry name" value="HTH_ARSR"/>
    <property type="match status" value="1"/>
</dbReference>
<dbReference type="InterPro" id="IPR011991">
    <property type="entry name" value="ArsR-like_HTH"/>
</dbReference>
<reference evidence="6" key="2">
    <citation type="submission" date="2008-05" db="EMBL/GenBank/DDBJ databases">
        <title>Genome sequence of Clostridium botulinum Ba4 strain 657.</title>
        <authorList>
            <person name="Shrivastava S."/>
            <person name="Brown J.L."/>
            <person name="Bruce D."/>
            <person name="Detter C."/>
            <person name="Munk C."/>
            <person name="Smith L.A."/>
            <person name="Smith T.J."/>
            <person name="Sutton G."/>
            <person name="Brettin T.S."/>
        </authorList>
    </citation>
    <scope>NUCLEOTIDE SEQUENCE [LARGE SCALE GENOMIC DNA]</scope>
    <source>
        <strain evidence="6">657 / Type Ba4</strain>
    </source>
</reference>
<sequence>MDKKDLILECTKEIEESIDFEFFKTLFDPVRCDIIKYLAINGANNIKDISENFAQDRSVISRHLDLMHRHGIVNKTKENRSIFYELNDKHILEKFELTATNLKRLIQQ</sequence>